<organism evidence="3 4">
    <name type="scientific">Patellaria atrata CBS 101060</name>
    <dbReference type="NCBI Taxonomy" id="1346257"/>
    <lineage>
        <taxon>Eukaryota</taxon>
        <taxon>Fungi</taxon>
        <taxon>Dikarya</taxon>
        <taxon>Ascomycota</taxon>
        <taxon>Pezizomycotina</taxon>
        <taxon>Dothideomycetes</taxon>
        <taxon>Dothideomycetes incertae sedis</taxon>
        <taxon>Patellariales</taxon>
        <taxon>Patellariaceae</taxon>
        <taxon>Patellaria</taxon>
    </lineage>
</organism>
<feature type="compositionally biased region" description="Acidic residues" evidence="1">
    <location>
        <begin position="383"/>
        <end position="394"/>
    </location>
</feature>
<gene>
    <name evidence="3" type="ORF">M501DRAFT_936264</name>
</gene>
<evidence type="ECO:0000259" key="2">
    <source>
        <dbReference type="Pfam" id="PF13002"/>
    </source>
</evidence>
<dbReference type="Pfam" id="PF13002">
    <property type="entry name" value="LDB19"/>
    <property type="match status" value="1"/>
</dbReference>
<dbReference type="EMBL" id="MU006097">
    <property type="protein sequence ID" value="KAF2838080.1"/>
    <property type="molecule type" value="Genomic_DNA"/>
</dbReference>
<dbReference type="AlphaFoldDB" id="A0A9P4VQ90"/>
<protein>
    <recommendedName>
        <fullName evidence="2">LDB19 N-terminal domain-containing protein</fullName>
    </recommendedName>
</protein>
<sequence>MKRLSIGGKHLVHDHKHKKSPKLEAHKVAKLDMIVESPPMLLLGTPQTSQGALFSARMRFDVLDPAGITLEKFDARLDIMVNVSKPVEKHCAECSTQVTELKKWDFLSQPLKLKHGSENRQFPFSYLLPGHLPATTHGHLAQIEYILSVRATTTTGDIISFKQPIEIKRAVAPGNEKVSTRVFPPTNITAHISLDPVIHPIGDFPVTLRISGVTTKNEQSQTRWRLRRLLWRIDEHEKMIVPACPKHSAKLGGEHKGILREEDPRPIAQEEVKTPWKSDFEAGDIHAEFHAAINTRLKPSCNVEAENGLGITHTLVLELVIAEEWAPNKKPNQATPTGAARVLKTSLQLTVTERAGLGISWDEEQPPMYEDVPASPPTYNTIEEFDTNDLEEAPEYSLEQQ</sequence>
<feature type="domain" description="LDB19 N-terminal" evidence="2">
    <location>
        <begin position="80"/>
        <end position="250"/>
    </location>
</feature>
<name>A0A9P4VQ90_9PEZI</name>
<evidence type="ECO:0000313" key="3">
    <source>
        <dbReference type="EMBL" id="KAF2838080.1"/>
    </source>
</evidence>
<reference evidence="3" key="1">
    <citation type="journal article" date="2020" name="Stud. Mycol.">
        <title>101 Dothideomycetes genomes: a test case for predicting lifestyles and emergence of pathogens.</title>
        <authorList>
            <person name="Haridas S."/>
            <person name="Albert R."/>
            <person name="Binder M."/>
            <person name="Bloem J."/>
            <person name="Labutti K."/>
            <person name="Salamov A."/>
            <person name="Andreopoulos B."/>
            <person name="Baker S."/>
            <person name="Barry K."/>
            <person name="Bills G."/>
            <person name="Bluhm B."/>
            <person name="Cannon C."/>
            <person name="Castanera R."/>
            <person name="Culley D."/>
            <person name="Daum C."/>
            <person name="Ezra D."/>
            <person name="Gonzalez J."/>
            <person name="Henrissat B."/>
            <person name="Kuo A."/>
            <person name="Liang C."/>
            <person name="Lipzen A."/>
            <person name="Lutzoni F."/>
            <person name="Magnuson J."/>
            <person name="Mondo S."/>
            <person name="Nolan M."/>
            <person name="Ohm R."/>
            <person name="Pangilinan J."/>
            <person name="Park H.-J."/>
            <person name="Ramirez L."/>
            <person name="Alfaro M."/>
            <person name="Sun H."/>
            <person name="Tritt A."/>
            <person name="Yoshinaga Y."/>
            <person name="Zwiers L.-H."/>
            <person name="Turgeon B."/>
            <person name="Goodwin S."/>
            <person name="Spatafora J."/>
            <person name="Crous P."/>
            <person name="Grigoriev I."/>
        </authorList>
    </citation>
    <scope>NUCLEOTIDE SEQUENCE</scope>
    <source>
        <strain evidence="3">CBS 101060</strain>
    </source>
</reference>
<feature type="region of interest" description="Disordered" evidence="1">
    <location>
        <begin position="361"/>
        <end position="401"/>
    </location>
</feature>
<dbReference type="Proteomes" id="UP000799429">
    <property type="component" value="Unassembled WGS sequence"/>
</dbReference>
<comment type="caution">
    <text evidence="3">The sequence shown here is derived from an EMBL/GenBank/DDBJ whole genome shotgun (WGS) entry which is preliminary data.</text>
</comment>
<dbReference type="InterPro" id="IPR014752">
    <property type="entry name" value="Arrestin-like_C"/>
</dbReference>
<evidence type="ECO:0000313" key="4">
    <source>
        <dbReference type="Proteomes" id="UP000799429"/>
    </source>
</evidence>
<proteinExistence type="predicted"/>
<dbReference type="OrthoDB" id="3832628at2759"/>
<dbReference type="InterPro" id="IPR024391">
    <property type="entry name" value="LDB19_N"/>
</dbReference>
<accession>A0A9P4VQ90</accession>
<keyword evidence="4" id="KW-1185">Reference proteome</keyword>
<evidence type="ECO:0000256" key="1">
    <source>
        <dbReference type="SAM" id="MobiDB-lite"/>
    </source>
</evidence>
<dbReference type="Gene3D" id="2.60.40.640">
    <property type="match status" value="1"/>
</dbReference>